<dbReference type="AlphaFoldDB" id="A0A2Z5A6M1"/>
<dbReference type="Proteomes" id="UP000250579">
    <property type="component" value="Chromosome"/>
</dbReference>
<proteinExistence type="predicted"/>
<evidence type="ECO:0000313" key="2">
    <source>
        <dbReference type="Proteomes" id="UP000250579"/>
    </source>
</evidence>
<reference evidence="1 2" key="1">
    <citation type="submission" date="2017-06" db="EMBL/GenBank/DDBJ databases">
        <title>Evolution towards high GC content and high-temperature stress adaptation in endophytic Pseudomonas oryzihabitans impacted its plant-growth promoting traits.</title>
        <authorList>
            <person name="Nascimento F.X."/>
        </authorList>
    </citation>
    <scope>NUCLEOTIDE SEQUENCE [LARGE SCALE GENOMIC DNA]</scope>
    <source>
        <strain evidence="1 2">MS8</strain>
    </source>
</reference>
<accession>A0A2Z5A6M1</accession>
<protein>
    <submittedName>
        <fullName evidence="1">Plasmid-related protein</fullName>
    </submittedName>
</protein>
<dbReference type="EMBL" id="CP022198">
    <property type="protein sequence ID" value="AXA64961.1"/>
    <property type="molecule type" value="Genomic_DNA"/>
</dbReference>
<name>A0A2Z5A6M1_9PSED</name>
<gene>
    <name evidence="1" type="ORF">CE139_03780</name>
</gene>
<organism evidence="1 2">
    <name type="scientific">Pseudomonas oryzihabitans</name>
    <dbReference type="NCBI Taxonomy" id="47885"/>
    <lineage>
        <taxon>Bacteria</taxon>
        <taxon>Pseudomonadati</taxon>
        <taxon>Pseudomonadota</taxon>
        <taxon>Gammaproteobacteria</taxon>
        <taxon>Pseudomonadales</taxon>
        <taxon>Pseudomonadaceae</taxon>
        <taxon>Pseudomonas</taxon>
    </lineage>
</organism>
<sequence length="76" mass="8526">MNTEQYLLHKFGPLMTLPDLASLLGRSTDGMRVSLYTDSEVSRSLRSTMVKIGRRVYFRTIQVNTVLHLDAPAAGQ</sequence>
<evidence type="ECO:0000313" key="1">
    <source>
        <dbReference type="EMBL" id="AXA64961.1"/>
    </source>
</evidence>